<dbReference type="PRINTS" id="PR01415">
    <property type="entry name" value="ANKYRIN"/>
</dbReference>
<dbReference type="AlphaFoldDB" id="A0A0B7AJI4"/>
<evidence type="ECO:0000256" key="1">
    <source>
        <dbReference type="ARBA" id="ARBA00022737"/>
    </source>
</evidence>
<evidence type="ECO:0000256" key="2">
    <source>
        <dbReference type="ARBA" id="ARBA00023043"/>
    </source>
</evidence>
<feature type="repeat" description="ANK" evidence="3">
    <location>
        <begin position="457"/>
        <end position="489"/>
    </location>
</feature>
<evidence type="ECO:0000256" key="3">
    <source>
        <dbReference type="PROSITE-ProRule" id="PRU00023"/>
    </source>
</evidence>
<protein>
    <submittedName>
        <fullName evidence="4">Uncharacterized protein</fullName>
    </submittedName>
</protein>
<dbReference type="PANTHER" id="PTHR24166:SF48">
    <property type="entry name" value="PROTEIN VAPYRIN"/>
    <property type="match status" value="1"/>
</dbReference>
<dbReference type="SMART" id="SM00248">
    <property type="entry name" value="ANK"/>
    <property type="match status" value="11"/>
</dbReference>
<feature type="repeat" description="ANK" evidence="3">
    <location>
        <begin position="362"/>
        <end position="394"/>
    </location>
</feature>
<dbReference type="InterPro" id="IPR002110">
    <property type="entry name" value="Ankyrin_rpt"/>
</dbReference>
<dbReference type="PANTHER" id="PTHR24166">
    <property type="entry name" value="ROLLING PEBBLES, ISOFORM B"/>
    <property type="match status" value="1"/>
</dbReference>
<name>A0A0B7AJI4_9EUPU</name>
<dbReference type="Pfam" id="PF12796">
    <property type="entry name" value="Ank_2"/>
    <property type="match status" value="4"/>
</dbReference>
<reference evidence="4" key="1">
    <citation type="submission" date="2014-12" db="EMBL/GenBank/DDBJ databases">
        <title>Insight into the proteome of Arion vulgaris.</title>
        <authorList>
            <person name="Aradska J."/>
            <person name="Bulat T."/>
            <person name="Smidak R."/>
            <person name="Sarate P."/>
            <person name="Gangsoo J."/>
            <person name="Sialana F."/>
            <person name="Bilban M."/>
            <person name="Lubec G."/>
        </authorList>
    </citation>
    <scope>NUCLEOTIDE SEQUENCE</scope>
    <source>
        <tissue evidence="4">Skin</tissue>
    </source>
</reference>
<dbReference type="SUPFAM" id="SSF48403">
    <property type="entry name" value="Ankyrin repeat"/>
    <property type="match status" value="2"/>
</dbReference>
<keyword evidence="1" id="KW-0677">Repeat</keyword>
<dbReference type="EMBL" id="HACG01033892">
    <property type="protein sequence ID" value="CEK80757.1"/>
    <property type="molecule type" value="Transcribed_RNA"/>
</dbReference>
<dbReference type="Pfam" id="PF00023">
    <property type="entry name" value="Ank"/>
    <property type="match status" value="2"/>
</dbReference>
<feature type="repeat" description="ANK" evidence="3">
    <location>
        <begin position="548"/>
        <end position="580"/>
    </location>
</feature>
<proteinExistence type="predicted"/>
<feature type="repeat" description="ANK" evidence="3">
    <location>
        <begin position="115"/>
        <end position="147"/>
    </location>
</feature>
<dbReference type="Gene3D" id="1.25.40.20">
    <property type="entry name" value="Ankyrin repeat-containing domain"/>
    <property type="match status" value="5"/>
</dbReference>
<dbReference type="InterPro" id="IPR036770">
    <property type="entry name" value="Ankyrin_rpt-contain_sf"/>
</dbReference>
<organism evidence="4">
    <name type="scientific">Arion vulgaris</name>
    <dbReference type="NCBI Taxonomy" id="1028688"/>
    <lineage>
        <taxon>Eukaryota</taxon>
        <taxon>Metazoa</taxon>
        <taxon>Spiralia</taxon>
        <taxon>Lophotrochozoa</taxon>
        <taxon>Mollusca</taxon>
        <taxon>Gastropoda</taxon>
        <taxon>Heterobranchia</taxon>
        <taxon>Euthyneura</taxon>
        <taxon>Panpulmonata</taxon>
        <taxon>Eupulmonata</taxon>
        <taxon>Stylommatophora</taxon>
        <taxon>Helicina</taxon>
        <taxon>Arionoidea</taxon>
        <taxon>Arionidae</taxon>
        <taxon>Arion</taxon>
    </lineage>
</organism>
<dbReference type="PROSITE" id="PS50297">
    <property type="entry name" value="ANK_REP_REGION"/>
    <property type="match status" value="5"/>
</dbReference>
<accession>A0A0B7AJI4</accession>
<dbReference type="InterPro" id="IPR050889">
    <property type="entry name" value="Dendritic_Spine_Reg/Scaffold"/>
</dbReference>
<keyword evidence="2 3" id="KW-0040">ANK repeat</keyword>
<dbReference type="PROSITE" id="PS50088">
    <property type="entry name" value="ANK_REPEAT"/>
    <property type="match status" value="5"/>
</dbReference>
<gene>
    <name evidence="4" type="primary">ORF122540</name>
</gene>
<feature type="repeat" description="ANK" evidence="3">
    <location>
        <begin position="396"/>
        <end position="418"/>
    </location>
</feature>
<evidence type="ECO:0000313" key="4">
    <source>
        <dbReference type="EMBL" id="CEK80757.1"/>
    </source>
</evidence>
<sequence>MLYQPSLQENDSNLKIAHNDKQDVDIQNKLQTLNFNVNMEYDSKGDFLQHIAVRNGVSYLPLLMAMVKTHGADIQLSNIEGMTPLMLAAAAGNCVLCDVLICIFEADPNKPNSLSGRTALHYAVEGNHRKTVECLIQRGADINIVDNDDLRADDILQTADDDCREIIAFNRIKRMERLCDLIKKGDIFSTHLLSSDLCVIDTEGMTLIMLAATHNKPKCLHHLLKVNKSTINAQHSKTGMTALAMSARLGNLEATEVLLRHNACALITDMAGYIPLHHAVMNNQGNVVDIFLNHFPHSYVGLYKAMHLCKNTSIQAKLKFAWEKRQEKIVRPKLLECAINGNAEELFGLLDEGDSINQKGCIGILALHLAVQNCHLEVLQLLLENGGDIARRHPVTGSTLLHVAAKMGYLDIVLYLLQFCKYSHKKHPASLIGKSSKTDKYFGKLKSFLDVNAVDIDNKTALQLAAEKGLSEIVNLLLSHGATASILGSDDQLLTCAQFEEIHLAIETYRQQHTHEIMKIIDCISAKELSVLQEIWLPRFDHHLRDKEGNTPLMVAAKSGNIQVIQFLLESAVYLEKTQSEIERENIDDADSDTDSGVLDLAVQDCSNIEDEFEISCEKTAVSPDTDSHISTKQNYLSSELQGCAGITDCSELHQRRLIPAATDTSRHKSQSIYHGGLVSHVCAMNLKNGQNVLHSAIHNKDAPHILALFLERDPLPLNMQDDRGETVLHLACRLGRQKSVKLFLGRPDIDLNIHTFDGYLPEEVASSKVIQKMVEMARPSSSGQLQKAR</sequence>